<keyword evidence="9" id="KW-1185">Reference proteome</keyword>
<dbReference type="CDD" id="cd16255">
    <property type="entry name" value="EFh_parvalbumin_beta"/>
    <property type="match status" value="1"/>
</dbReference>
<evidence type="ECO:0000256" key="2">
    <source>
        <dbReference type="ARBA" id="ARBA00022723"/>
    </source>
</evidence>
<organism evidence="8 9">
    <name type="scientific">Staurois parvus</name>
    <dbReference type="NCBI Taxonomy" id="386267"/>
    <lineage>
        <taxon>Eukaryota</taxon>
        <taxon>Metazoa</taxon>
        <taxon>Chordata</taxon>
        <taxon>Craniata</taxon>
        <taxon>Vertebrata</taxon>
        <taxon>Euteleostomi</taxon>
        <taxon>Amphibia</taxon>
        <taxon>Batrachia</taxon>
        <taxon>Anura</taxon>
        <taxon>Neobatrachia</taxon>
        <taxon>Ranoidea</taxon>
        <taxon>Ranidae</taxon>
        <taxon>Staurois</taxon>
    </lineage>
</organism>
<dbReference type="PROSITE" id="PS00018">
    <property type="entry name" value="EF_HAND_1"/>
    <property type="match status" value="2"/>
</dbReference>
<protein>
    <recommendedName>
        <fullName evidence="6">Parvalbumin</fullName>
    </recommendedName>
</protein>
<dbReference type="SUPFAM" id="SSF47473">
    <property type="entry name" value="EF-hand"/>
    <property type="match status" value="1"/>
</dbReference>
<dbReference type="InterPro" id="IPR008080">
    <property type="entry name" value="Parvalbumin"/>
</dbReference>
<dbReference type="InterPro" id="IPR018247">
    <property type="entry name" value="EF_Hand_1_Ca_BS"/>
</dbReference>
<evidence type="ECO:0000256" key="1">
    <source>
        <dbReference type="ARBA" id="ARBA00009753"/>
    </source>
</evidence>
<evidence type="ECO:0000259" key="7">
    <source>
        <dbReference type="PROSITE" id="PS50222"/>
    </source>
</evidence>
<evidence type="ECO:0000256" key="5">
    <source>
        <dbReference type="ARBA" id="ARBA00025308"/>
    </source>
</evidence>
<feature type="domain" description="EF-hand" evidence="7">
    <location>
        <begin position="39"/>
        <end position="74"/>
    </location>
</feature>
<dbReference type="Pfam" id="PF13499">
    <property type="entry name" value="EF-hand_7"/>
    <property type="match status" value="1"/>
</dbReference>
<dbReference type="InterPro" id="IPR011992">
    <property type="entry name" value="EF-hand-dom_pair"/>
</dbReference>
<evidence type="ECO:0000313" key="9">
    <source>
        <dbReference type="Proteomes" id="UP001162483"/>
    </source>
</evidence>
<evidence type="ECO:0000313" key="8">
    <source>
        <dbReference type="EMBL" id="CAI9612801.1"/>
    </source>
</evidence>
<dbReference type="Proteomes" id="UP001162483">
    <property type="component" value="Unassembled WGS sequence"/>
</dbReference>
<reference evidence="8" key="1">
    <citation type="submission" date="2023-05" db="EMBL/GenBank/DDBJ databases">
        <authorList>
            <person name="Stuckert A."/>
        </authorList>
    </citation>
    <scope>NUCLEOTIDE SEQUENCE</scope>
</reference>
<feature type="domain" description="EF-hand" evidence="7">
    <location>
        <begin position="78"/>
        <end position="109"/>
    </location>
</feature>
<sequence length="109" mass="11907">MAFSGILSEADISAALKSTEAKDSFQYKSFFAKVGLSSKSQDELKKVFAILDQDQSGYIEEEELKKFLKNFHANARDLTDAETKAFLSAGDSDGDGKIGVEEFQALVKA</sequence>
<dbReference type="InterPro" id="IPR002048">
    <property type="entry name" value="EF_hand_dom"/>
</dbReference>
<dbReference type="Gene3D" id="1.10.238.10">
    <property type="entry name" value="EF-hand"/>
    <property type="match status" value="1"/>
</dbReference>
<dbReference type="EMBL" id="CATNWA010019363">
    <property type="protein sequence ID" value="CAI9612801.1"/>
    <property type="molecule type" value="Genomic_DNA"/>
</dbReference>
<accession>A0ABN9GW52</accession>
<proteinExistence type="inferred from homology"/>
<evidence type="ECO:0000256" key="4">
    <source>
        <dbReference type="ARBA" id="ARBA00023179"/>
    </source>
</evidence>
<name>A0ABN9GW52_9NEOB</name>
<keyword evidence="3 6" id="KW-0106">Calcium</keyword>
<comment type="caution">
    <text evidence="8">The sequence shown here is derived from an EMBL/GenBank/DDBJ whole genome shotgun (WGS) entry which is preliminary data.</text>
</comment>
<keyword evidence="2 6" id="KW-0479">Metal-binding</keyword>
<comment type="function">
    <text evidence="5 6">In muscle, parvalbumin is thought to be involved in relaxation after contraction. It binds two calcium ions.</text>
</comment>
<comment type="similarity">
    <text evidence="1 6">Belongs to the parvalbumin family.</text>
</comment>
<evidence type="ECO:0000256" key="6">
    <source>
        <dbReference type="RuleBase" id="RU368048"/>
    </source>
</evidence>
<gene>
    <name evidence="8" type="ORF">SPARVUS_LOCUS14775002</name>
</gene>
<dbReference type="PANTHER" id="PTHR11653:SF12">
    <property type="entry name" value="PARVALBUMIN"/>
    <property type="match status" value="1"/>
</dbReference>
<dbReference type="SMART" id="SM00054">
    <property type="entry name" value="EFh"/>
    <property type="match status" value="2"/>
</dbReference>
<dbReference type="PANTHER" id="PTHR11653">
    <property type="entry name" value="PARVALBUMIN ALPHA"/>
    <property type="match status" value="1"/>
</dbReference>
<keyword evidence="4" id="KW-0514">Muscle protein</keyword>
<evidence type="ECO:0000256" key="3">
    <source>
        <dbReference type="ARBA" id="ARBA00022837"/>
    </source>
</evidence>
<dbReference type="PROSITE" id="PS50222">
    <property type="entry name" value="EF_HAND_2"/>
    <property type="match status" value="2"/>
</dbReference>
<dbReference type="PRINTS" id="PR01697">
    <property type="entry name" value="PARVALBUMIN"/>
</dbReference>